<reference evidence="1 2" key="1">
    <citation type="submission" date="2019-06" db="EMBL/GenBank/DDBJ databases">
        <title>Genomic Encyclopedia of Archaeal and Bacterial Type Strains, Phase II (KMG-II): from individual species to whole genera.</title>
        <authorList>
            <person name="Goeker M."/>
        </authorList>
    </citation>
    <scope>NUCLEOTIDE SEQUENCE [LARGE SCALE GENOMIC DNA]</scope>
    <source>
        <strain evidence="1 2">DSM 24789</strain>
    </source>
</reference>
<dbReference type="EMBL" id="VFPJ01000001">
    <property type="protein sequence ID" value="TQM39813.1"/>
    <property type="molecule type" value="Genomic_DNA"/>
</dbReference>
<evidence type="ECO:0000313" key="1">
    <source>
        <dbReference type="EMBL" id="TQM39813.1"/>
    </source>
</evidence>
<organism evidence="1 2">
    <name type="scientific">Flavobacterium branchiophilum</name>
    <dbReference type="NCBI Taxonomy" id="55197"/>
    <lineage>
        <taxon>Bacteria</taxon>
        <taxon>Pseudomonadati</taxon>
        <taxon>Bacteroidota</taxon>
        <taxon>Flavobacteriia</taxon>
        <taxon>Flavobacteriales</taxon>
        <taxon>Flavobacteriaceae</taxon>
        <taxon>Flavobacterium</taxon>
    </lineage>
</organism>
<accession>A0A543G148</accession>
<gene>
    <name evidence="1" type="ORF">BC670_0645</name>
</gene>
<dbReference type="Pfam" id="PF09926">
    <property type="entry name" value="DUF2158"/>
    <property type="match status" value="1"/>
</dbReference>
<dbReference type="InterPro" id="IPR019226">
    <property type="entry name" value="DUF2158"/>
</dbReference>
<sequence>MENESFKIGDVVVLKSGSPKMTVVYSDPKMTQCIFFNEFTNELIYPKGFNTPALKLAN</sequence>
<dbReference type="AlphaFoldDB" id="A0A543G148"/>
<dbReference type="RefSeq" id="WP_089080500.1">
    <property type="nucleotide sequence ID" value="NZ_VFPJ01000001.1"/>
</dbReference>
<proteinExistence type="predicted"/>
<comment type="caution">
    <text evidence="1">The sequence shown here is derived from an EMBL/GenBank/DDBJ whole genome shotgun (WGS) entry which is preliminary data.</text>
</comment>
<dbReference type="Proteomes" id="UP000320773">
    <property type="component" value="Unassembled WGS sequence"/>
</dbReference>
<evidence type="ECO:0000313" key="2">
    <source>
        <dbReference type="Proteomes" id="UP000320773"/>
    </source>
</evidence>
<protein>
    <submittedName>
        <fullName evidence="1">Uncharacterized protein DUF2158</fullName>
    </submittedName>
</protein>
<name>A0A543G148_9FLAO</name>